<evidence type="ECO:0008006" key="4">
    <source>
        <dbReference type="Google" id="ProtNLM"/>
    </source>
</evidence>
<evidence type="ECO:0000313" key="2">
    <source>
        <dbReference type="EMBL" id="MFB9677940.1"/>
    </source>
</evidence>
<organism evidence="2 3">
    <name type="scientific">Streptosporangium vulgare</name>
    <dbReference type="NCBI Taxonomy" id="46190"/>
    <lineage>
        <taxon>Bacteria</taxon>
        <taxon>Bacillati</taxon>
        <taxon>Actinomycetota</taxon>
        <taxon>Actinomycetes</taxon>
        <taxon>Streptosporangiales</taxon>
        <taxon>Streptosporangiaceae</taxon>
        <taxon>Streptosporangium</taxon>
    </lineage>
</organism>
<name>A0ABV5THP8_9ACTN</name>
<dbReference type="Proteomes" id="UP001589610">
    <property type="component" value="Unassembled WGS sequence"/>
</dbReference>
<gene>
    <name evidence="2" type="ORF">ACFFRH_20865</name>
</gene>
<feature type="region of interest" description="Disordered" evidence="1">
    <location>
        <begin position="58"/>
        <end position="103"/>
    </location>
</feature>
<protein>
    <recommendedName>
        <fullName evidence="4">Septum formation initiator</fullName>
    </recommendedName>
</protein>
<feature type="compositionally biased region" description="Pro residues" evidence="1">
    <location>
        <begin position="60"/>
        <end position="74"/>
    </location>
</feature>
<dbReference type="EMBL" id="JBHMBS010000009">
    <property type="protein sequence ID" value="MFB9677940.1"/>
    <property type="molecule type" value="Genomic_DNA"/>
</dbReference>
<reference evidence="2 3" key="1">
    <citation type="submission" date="2024-09" db="EMBL/GenBank/DDBJ databases">
        <authorList>
            <person name="Sun Q."/>
            <person name="Mori K."/>
        </authorList>
    </citation>
    <scope>NUCLEOTIDE SEQUENCE [LARGE SCALE GENOMIC DNA]</scope>
    <source>
        <strain evidence="2 3">JCM 3028</strain>
    </source>
</reference>
<evidence type="ECO:0000313" key="3">
    <source>
        <dbReference type="Proteomes" id="UP001589610"/>
    </source>
</evidence>
<evidence type="ECO:0000256" key="1">
    <source>
        <dbReference type="SAM" id="MobiDB-lite"/>
    </source>
</evidence>
<keyword evidence="3" id="KW-1185">Reference proteome</keyword>
<comment type="caution">
    <text evidence="2">The sequence shown here is derived from an EMBL/GenBank/DDBJ whole genome shotgun (WGS) entry which is preliminary data.</text>
</comment>
<feature type="compositionally biased region" description="Low complexity" evidence="1">
    <location>
        <begin position="89"/>
        <end position="101"/>
    </location>
</feature>
<accession>A0ABV5THP8</accession>
<sequence length="176" mass="18137">MSKRLSLVVAGWLITGLLAIGAGVAVIDRLSEPLTDTGLRPLSAAEVDEALALTSSLPNALPPSVPPSVPPSAPPAEGTPEPAGPTPAPTVTVTTTPAAEPGKSRLITTVGGKVIARCENGLVTLRSWSPAQGFQADDVERGPAQRARVEFETEEDEVKVEVHCAADGSPVHRVQT</sequence>
<dbReference type="RefSeq" id="WP_386158790.1">
    <property type="nucleotide sequence ID" value="NZ_JBHMBS010000009.1"/>
</dbReference>
<proteinExistence type="predicted"/>